<protein>
    <submittedName>
        <fullName evidence="2">Uncharacterized protein</fullName>
    </submittedName>
</protein>
<keyword evidence="1" id="KW-0472">Membrane</keyword>
<dbReference type="EMBL" id="ABYO01000247">
    <property type="protein sequence ID" value="EEI85723.1"/>
    <property type="molecule type" value="Genomic_DNA"/>
</dbReference>
<evidence type="ECO:0000313" key="2">
    <source>
        <dbReference type="EMBL" id="EEI85723.1"/>
    </source>
</evidence>
<sequence length="198" mass="23434">MWRGNKIMKKKVVFLIIMLIIAATMRNLFPSTSKIDSEIHKDRYKEFEYFDKEYNIESFQKDLLELKPGLSSDEVKLYTQDYIDAYNMFKDMYPELSSKEIAKKASSSILNKLDYLVDDYEYYKSKNGKVSYEPDGYELVVNYINENLNPGYEATLDTTEKNIEILKKNLDKMNKSDQELAMLYIEDMELEEKLNGYK</sequence>
<name>C2BH80_9FIRM</name>
<feature type="transmembrane region" description="Helical" evidence="1">
    <location>
        <begin position="12"/>
        <end position="29"/>
    </location>
</feature>
<dbReference type="Proteomes" id="UP000005984">
    <property type="component" value="Unassembled WGS sequence"/>
</dbReference>
<keyword evidence="1" id="KW-1133">Transmembrane helix</keyword>
<evidence type="ECO:0000313" key="3">
    <source>
        <dbReference type="Proteomes" id="UP000005984"/>
    </source>
</evidence>
<keyword evidence="3" id="KW-1185">Reference proteome</keyword>
<reference evidence="2 3" key="1">
    <citation type="submission" date="2008-10" db="EMBL/GenBank/DDBJ databases">
        <authorList>
            <person name="Qin X."/>
            <person name="Bachman B."/>
            <person name="Battles P."/>
            <person name="Bell A."/>
            <person name="Bess C."/>
            <person name="Bickham C."/>
            <person name="Chaboub L."/>
            <person name="Chen D."/>
            <person name="Coyle M."/>
            <person name="Deiros D.R."/>
            <person name="Dinh H."/>
            <person name="Forbes L."/>
            <person name="Fowler G."/>
            <person name="Francisco L."/>
            <person name="Fu Q."/>
            <person name="Gubbala S."/>
            <person name="Hale W."/>
            <person name="Han Y."/>
            <person name="Hemphill L."/>
            <person name="Highlander S.K."/>
            <person name="Hirani K."/>
            <person name="Hogues M."/>
            <person name="Jackson L."/>
            <person name="Jakkamsetti A."/>
            <person name="Javaid M."/>
            <person name="Jiang H."/>
            <person name="Korchina V."/>
            <person name="Kovar C."/>
            <person name="Lara F."/>
            <person name="Lee S."/>
            <person name="Mata R."/>
            <person name="Mathew T."/>
            <person name="Moen C."/>
            <person name="Morales K."/>
            <person name="Munidasa M."/>
            <person name="Nazareth L."/>
            <person name="Ngo R."/>
            <person name="Nguyen L."/>
            <person name="Okwuonu G."/>
            <person name="Ongeri F."/>
            <person name="Patil S."/>
            <person name="Petrosino J."/>
            <person name="Pham C."/>
            <person name="Pham P."/>
            <person name="Pu L.-L."/>
            <person name="Puazo M."/>
            <person name="Raj R."/>
            <person name="Reid J."/>
            <person name="Rouhana J."/>
            <person name="Saada N."/>
            <person name="Shang Y."/>
            <person name="Simmons D."/>
            <person name="Thornton R."/>
            <person name="Warren J."/>
            <person name="Weissenberger G."/>
            <person name="Zhang J."/>
            <person name="Zhang L."/>
            <person name="Zhou C."/>
            <person name="Zhu D."/>
            <person name="Muzny D."/>
            <person name="Worley K."/>
            <person name="Gibbs R."/>
        </authorList>
    </citation>
    <scope>NUCLEOTIDE SEQUENCE [LARGE SCALE GENOMIC DNA]</scope>
    <source>
        <strain evidence="2 3">ATCC 51172</strain>
    </source>
</reference>
<dbReference type="AlphaFoldDB" id="C2BH80"/>
<organism evidence="2 3">
    <name type="scientific">Anaerococcus lactolyticus ATCC 51172</name>
    <dbReference type="NCBI Taxonomy" id="525254"/>
    <lineage>
        <taxon>Bacteria</taxon>
        <taxon>Bacillati</taxon>
        <taxon>Bacillota</taxon>
        <taxon>Tissierellia</taxon>
        <taxon>Tissierellales</taxon>
        <taxon>Peptoniphilaceae</taxon>
        <taxon>Anaerococcus</taxon>
    </lineage>
</organism>
<keyword evidence="1" id="KW-0812">Transmembrane</keyword>
<evidence type="ECO:0000256" key="1">
    <source>
        <dbReference type="SAM" id="Phobius"/>
    </source>
</evidence>
<gene>
    <name evidence="2" type="ORF">HMPREF0072_1700</name>
</gene>
<comment type="caution">
    <text evidence="2">The sequence shown here is derived from an EMBL/GenBank/DDBJ whole genome shotgun (WGS) entry which is preliminary data.</text>
</comment>
<dbReference type="STRING" id="525254.HMPREF0072_1700"/>
<proteinExistence type="predicted"/>
<dbReference type="HOGENOM" id="CLU_1150244_0_0_9"/>
<accession>C2BH80</accession>
<dbReference type="eggNOG" id="ENOG50332CP">
    <property type="taxonomic scope" value="Bacteria"/>
</dbReference>